<dbReference type="InterPro" id="IPR029044">
    <property type="entry name" value="Nucleotide-diphossugar_trans"/>
</dbReference>
<gene>
    <name evidence="5" type="ORF">C8D92_10998</name>
</gene>
<feature type="region of interest" description="Disordered" evidence="2">
    <location>
        <begin position="254"/>
        <end position="287"/>
    </location>
</feature>
<dbReference type="AlphaFoldDB" id="A0A2U1CU69"/>
<name>A0A2U1CU69_9GAMM</name>
<feature type="compositionally biased region" description="Basic and acidic residues" evidence="2">
    <location>
        <begin position="275"/>
        <end position="287"/>
    </location>
</feature>
<dbReference type="Pfam" id="PF02709">
    <property type="entry name" value="Glyco_transf_7C"/>
    <property type="match status" value="1"/>
</dbReference>
<dbReference type="Pfam" id="PF00535">
    <property type="entry name" value="Glycos_transf_2"/>
    <property type="match status" value="1"/>
</dbReference>
<feature type="compositionally biased region" description="Polar residues" evidence="2">
    <location>
        <begin position="258"/>
        <end position="272"/>
    </location>
</feature>
<dbReference type="PANTHER" id="PTHR43685:SF3">
    <property type="entry name" value="SLR2126 PROTEIN"/>
    <property type="match status" value="1"/>
</dbReference>
<dbReference type="InterPro" id="IPR050834">
    <property type="entry name" value="Glycosyltransf_2"/>
</dbReference>
<proteinExistence type="predicted"/>
<evidence type="ECO:0000259" key="3">
    <source>
        <dbReference type="Pfam" id="PF00535"/>
    </source>
</evidence>
<sequence length="287" mass="32712">MHLSVIVTTYNSPRWLENVLWGYSVQDHRDFELIVADDGSTDETRALIDRMRNETGLDLRHVWQEDDGFQKCRILNKAILQARYDYVVFTDGDCIPRRDFLAVHAREAEPGRYLSGGYHKLPMATSEAITRDDILSGRCFKLDWLKAHGLKSSYKNSKLTASATQAKWFNRLTPTACNFKGSNGSAWMSDIKAVNGFDETMAYGGEDREFGVRLINHGVKPKHVRYNAIVIHLDHKRGYVDPATVKANKEHRLAMERSGQSQTNNGLSQLQAQVIREERSRQPADLK</sequence>
<dbReference type="CDD" id="cd06420">
    <property type="entry name" value="GT2_Chondriotin_Pol_N"/>
    <property type="match status" value="1"/>
</dbReference>
<feature type="domain" description="Galactosyltransferase C-terminal" evidence="4">
    <location>
        <begin position="180"/>
        <end position="235"/>
    </location>
</feature>
<reference evidence="5 6" key="1">
    <citation type="submission" date="2018-04" db="EMBL/GenBank/DDBJ databases">
        <title>Genomic Encyclopedia of Type Strains, Phase IV (KMG-IV): sequencing the most valuable type-strain genomes for metagenomic binning, comparative biology and taxonomic classification.</title>
        <authorList>
            <person name="Goeker M."/>
        </authorList>
    </citation>
    <scope>NUCLEOTIDE SEQUENCE [LARGE SCALE GENOMIC DNA]</scope>
    <source>
        <strain evidence="5 6">DSM 28688</strain>
    </source>
</reference>
<dbReference type="RefSeq" id="WP_116919666.1">
    <property type="nucleotide sequence ID" value="NZ_QEKQ01000009.1"/>
</dbReference>
<dbReference type="InterPro" id="IPR001173">
    <property type="entry name" value="Glyco_trans_2-like"/>
</dbReference>
<dbReference type="InterPro" id="IPR027791">
    <property type="entry name" value="Galactosyl_T_C"/>
</dbReference>
<protein>
    <submittedName>
        <fullName evidence="5">Galactosyltransferase-like protein</fullName>
    </submittedName>
</protein>
<dbReference type="Gene3D" id="3.90.550.10">
    <property type="entry name" value="Spore Coat Polysaccharide Biosynthesis Protein SpsA, Chain A"/>
    <property type="match status" value="1"/>
</dbReference>
<dbReference type="EMBL" id="QEKQ01000009">
    <property type="protein sequence ID" value="PVY70346.1"/>
    <property type="molecule type" value="Genomic_DNA"/>
</dbReference>
<dbReference type="SUPFAM" id="SSF53448">
    <property type="entry name" value="Nucleotide-diphospho-sugar transferases"/>
    <property type="match status" value="1"/>
</dbReference>
<evidence type="ECO:0000259" key="4">
    <source>
        <dbReference type="Pfam" id="PF02709"/>
    </source>
</evidence>
<dbReference type="OrthoDB" id="9801954at2"/>
<dbReference type="Proteomes" id="UP000245887">
    <property type="component" value="Unassembled WGS sequence"/>
</dbReference>
<organism evidence="5 6">
    <name type="scientific">Tamilnaduibacter salinus</name>
    <dbReference type="NCBI Taxonomy" id="1484056"/>
    <lineage>
        <taxon>Bacteria</taxon>
        <taxon>Pseudomonadati</taxon>
        <taxon>Pseudomonadota</taxon>
        <taxon>Gammaproteobacteria</taxon>
        <taxon>Pseudomonadales</taxon>
        <taxon>Marinobacteraceae</taxon>
        <taxon>Tamilnaduibacter</taxon>
    </lineage>
</organism>
<dbReference type="PANTHER" id="PTHR43685">
    <property type="entry name" value="GLYCOSYLTRANSFERASE"/>
    <property type="match status" value="1"/>
</dbReference>
<evidence type="ECO:0000313" key="5">
    <source>
        <dbReference type="EMBL" id="PVY70346.1"/>
    </source>
</evidence>
<evidence type="ECO:0000313" key="6">
    <source>
        <dbReference type="Proteomes" id="UP000245887"/>
    </source>
</evidence>
<accession>A0A2U1CU69</accession>
<dbReference type="GO" id="GO:0016757">
    <property type="term" value="F:glycosyltransferase activity"/>
    <property type="evidence" value="ECO:0007669"/>
    <property type="project" value="UniProtKB-KW"/>
</dbReference>
<evidence type="ECO:0000256" key="1">
    <source>
        <dbReference type="ARBA" id="ARBA00022679"/>
    </source>
</evidence>
<feature type="domain" description="Glycosyltransferase 2-like" evidence="3">
    <location>
        <begin position="4"/>
        <end position="113"/>
    </location>
</feature>
<comment type="caution">
    <text evidence="5">The sequence shown here is derived from an EMBL/GenBank/DDBJ whole genome shotgun (WGS) entry which is preliminary data.</text>
</comment>
<evidence type="ECO:0000256" key="2">
    <source>
        <dbReference type="SAM" id="MobiDB-lite"/>
    </source>
</evidence>
<keyword evidence="5" id="KW-0328">Glycosyltransferase</keyword>
<keyword evidence="1 5" id="KW-0808">Transferase</keyword>